<organism evidence="2 3">
    <name type="scientific">Zea mays</name>
    <name type="common">Maize</name>
    <dbReference type="NCBI Taxonomy" id="4577"/>
    <lineage>
        <taxon>Eukaryota</taxon>
        <taxon>Viridiplantae</taxon>
        <taxon>Streptophyta</taxon>
        <taxon>Embryophyta</taxon>
        <taxon>Tracheophyta</taxon>
        <taxon>Spermatophyta</taxon>
        <taxon>Magnoliopsida</taxon>
        <taxon>Liliopsida</taxon>
        <taxon>Poales</taxon>
        <taxon>Poaceae</taxon>
        <taxon>PACMAD clade</taxon>
        <taxon>Panicoideae</taxon>
        <taxon>Andropogonodae</taxon>
        <taxon>Andropogoneae</taxon>
        <taxon>Tripsacinae</taxon>
        <taxon>Zea</taxon>
    </lineage>
</organism>
<sequence length="136" mass="14283">MVDERLPSVSVGAAAVRGGPAGPLGRRLVGGVRGGRGWREELVGEDGGGPLATDYRRHGAAAHPRRRRRLVEPPQPIPAAAVALFPAVAGHGIDASPPPHSIHGWGVDRRSPNLRPIDLRAACPGCRSACDEPRRP</sequence>
<dbReference type="Gramene" id="Zm00001eb387130_T001">
    <property type="protein sequence ID" value="Zm00001eb387130_P001"/>
    <property type="gene ID" value="Zm00001eb387130"/>
</dbReference>
<dbReference type="AlphaFoldDB" id="A0A804UJC2"/>
<reference evidence="2" key="3">
    <citation type="submission" date="2021-05" db="UniProtKB">
        <authorList>
            <consortium name="EnsemblPlants"/>
        </authorList>
    </citation>
    <scope>IDENTIFICATION</scope>
    <source>
        <strain evidence="2">cv. B73</strain>
    </source>
</reference>
<dbReference type="Proteomes" id="UP000007305">
    <property type="component" value="Chromosome 9"/>
</dbReference>
<feature type="compositionally biased region" description="Low complexity" evidence="1">
    <location>
        <begin position="11"/>
        <end position="30"/>
    </location>
</feature>
<reference evidence="3" key="1">
    <citation type="journal article" date="2009" name="Science">
        <title>The B73 maize genome: complexity, diversity, and dynamics.</title>
        <authorList>
            <person name="Schnable P.S."/>
            <person name="Ware D."/>
            <person name="Fulton R.S."/>
            <person name="Stein J.C."/>
            <person name="Wei F."/>
            <person name="Pasternak S."/>
            <person name="Liang C."/>
            <person name="Zhang J."/>
            <person name="Fulton L."/>
            <person name="Graves T.A."/>
            <person name="Minx P."/>
            <person name="Reily A.D."/>
            <person name="Courtney L."/>
            <person name="Kruchowski S.S."/>
            <person name="Tomlinson C."/>
            <person name="Strong C."/>
            <person name="Delehaunty K."/>
            <person name="Fronick C."/>
            <person name="Courtney B."/>
            <person name="Rock S.M."/>
            <person name="Belter E."/>
            <person name="Du F."/>
            <person name="Kim K."/>
            <person name="Abbott R.M."/>
            <person name="Cotton M."/>
            <person name="Levy A."/>
            <person name="Marchetto P."/>
            <person name="Ochoa K."/>
            <person name="Jackson S.M."/>
            <person name="Gillam B."/>
            <person name="Chen W."/>
            <person name="Yan L."/>
            <person name="Higginbotham J."/>
            <person name="Cardenas M."/>
            <person name="Waligorski J."/>
            <person name="Applebaum E."/>
            <person name="Phelps L."/>
            <person name="Falcone J."/>
            <person name="Kanchi K."/>
            <person name="Thane T."/>
            <person name="Scimone A."/>
            <person name="Thane N."/>
            <person name="Henke J."/>
            <person name="Wang T."/>
            <person name="Ruppert J."/>
            <person name="Shah N."/>
            <person name="Rotter K."/>
            <person name="Hodges J."/>
            <person name="Ingenthron E."/>
            <person name="Cordes M."/>
            <person name="Kohlberg S."/>
            <person name="Sgro J."/>
            <person name="Delgado B."/>
            <person name="Mead K."/>
            <person name="Chinwalla A."/>
            <person name="Leonard S."/>
            <person name="Crouse K."/>
            <person name="Collura K."/>
            <person name="Kudrna D."/>
            <person name="Currie J."/>
            <person name="He R."/>
            <person name="Angelova A."/>
            <person name="Rajasekar S."/>
            <person name="Mueller T."/>
            <person name="Lomeli R."/>
            <person name="Scara G."/>
            <person name="Ko A."/>
            <person name="Delaney K."/>
            <person name="Wissotski M."/>
            <person name="Lopez G."/>
            <person name="Campos D."/>
            <person name="Braidotti M."/>
            <person name="Ashley E."/>
            <person name="Golser W."/>
            <person name="Kim H."/>
            <person name="Lee S."/>
            <person name="Lin J."/>
            <person name="Dujmic Z."/>
            <person name="Kim W."/>
            <person name="Talag J."/>
            <person name="Zuccolo A."/>
            <person name="Fan C."/>
            <person name="Sebastian A."/>
            <person name="Kramer M."/>
            <person name="Spiegel L."/>
            <person name="Nascimento L."/>
            <person name="Zutavern T."/>
            <person name="Miller B."/>
            <person name="Ambroise C."/>
            <person name="Muller S."/>
            <person name="Spooner W."/>
            <person name="Narechania A."/>
            <person name="Ren L."/>
            <person name="Wei S."/>
            <person name="Kumari S."/>
            <person name="Faga B."/>
            <person name="Levy M.J."/>
            <person name="McMahan L."/>
            <person name="Van Buren P."/>
            <person name="Vaughn M.W."/>
            <person name="Ying K."/>
            <person name="Yeh C.-T."/>
            <person name="Emrich S.J."/>
            <person name="Jia Y."/>
            <person name="Kalyanaraman A."/>
            <person name="Hsia A.-P."/>
            <person name="Barbazuk W.B."/>
            <person name="Baucom R.S."/>
            <person name="Brutnell T.P."/>
            <person name="Carpita N.C."/>
            <person name="Chaparro C."/>
            <person name="Chia J.-M."/>
            <person name="Deragon J.-M."/>
            <person name="Estill J.C."/>
            <person name="Fu Y."/>
            <person name="Jeddeloh J.A."/>
            <person name="Han Y."/>
            <person name="Lee H."/>
            <person name="Li P."/>
            <person name="Lisch D.R."/>
            <person name="Liu S."/>
            <person name="Liu Z."/>
            <person name="Nagel D.H."/>
            <person name="McCann M.C."/>
            <person name="SanMiguel P."/>
            <person name="Myers A.M."/>
            <person name="Nettleton D."/>
            <person name="Nguyen J."/>
            <person name="Penning B.W."/>
            <person name="Ponnala L."/>
            <person name="Schneider K.L."/>
            <person name="Schwartz D.C."/>
            <person name="Sharma A."/>
            <person name="Soderlund C."/>
            <person name="Springer N.M."/>
            <person name="Sun Q."/>
            <person name="Wang H."/>
            <person name="Waterman M."/>
            <person name="Westerman R."/>
            <person name="Wolfgruber T.K."/>
            <person name="Yang L."/>
            <person name="Yu Y."/>
            <person name="Zhang L."/>
            <person name="Zhou S."/>
            <person name="Zhu Q."/>
            <person name="Bennetzen J.L."/>
            <person name="Dawe R.K."/>
            <person name="Jiang J."/>
            <person name="Jiang N."/>
            <person name="Presting G.G."/>
            <person name="Wessler S.R."/>
            <person name="Aluru S."/>
            <person name="Martienssen R.A."/>
            <person name="Clifton S.W."/>
            <person name="McCombie W.R."/>
            <person name="Wing R.A."/>
            <person name="Wilson R.K."/>
        </authorList>
    </citation>
    <scope>NUCLEOTIDE SEQUENCE [LARGE SCALE GENOMIC DNA]</scope>
    <source>
        <strain evidence="3">cv. B73</strain>
    </source>
</reference>
<feature type="compositionally biased region" description="Basic residues" evidence="1">
    <location>
        <begin position="58"/>
        <end position="69"/>
    </location>
</feature>
<evidence type="ECO:0000256" key="1">
    <source>
        <dbReference type="SAM" id="MobiDB-lite"/>
    </source>
</evidence>
<reference evidence="2" key="2">
    <citation type="submission" date="2019-07" db="EMBL/GenBank/DDBJ databases">
        <authorList>
            <person name="Seetharam A."/>
            <person name="Woodhouse M."/>
            <person name="Cannon E."/>
        </authorList>
    </citation>
    <scope>NUCLEOTIDE SEQUENCE [LARGE SCALE GENOMIC DNA]</scope>
    <source>
        <strain evidence="2">cv. B73</strain>
    </source>
</reference>
<proteinExistence type="predicted"/>
<evidence type="ECO:0000313" key="3">
    <source>
        <dbReference type="Proteomes" id="UP000007305"/>
    </source>
</evidence>
<evidence type="ECO:0000313" key="2">
    <source>
        <dbReference type="EnsemblPlants" id="Zm00001eb387130_P001"/>
    </source>
</evidence>
<accession>A0A804UJC2</accession>
<dbReference type="EnsemblPlants" id="Zm00001eb387130_T001">
    <property type="protein sequence ID" value="Zm00001eb387130_P001"/>
    <property type="gene ID" value="Zm00001eb387130"/>
</dbReference>
<dbReference type="InParanoid" id="A0A804UJC2"/>
<name>A0A804UJC2_MAIZE</name>
<keyword evidence="3" id="KW-1185">Reference proteome</keyword>
<protein>
    <submittedName>
        <fullName evidence="2">Uncharacterized protein</fullName>
    </submittedName>
</protein>
<feature type="region of interest" description="Disordered" evidence="1">
    <location>
        <begin position="1"/>
        <end position="73"/>
    </location>
</feature>